<protein>
    <submittedName>
        <fullName evidence="1">Uncharacterized protein</fullName>
    </submittedName>
</protein>
<dbReference type="EMBL" id="CP084930">
    <property type="protein sequence ID" value="USI72679.1"/>
    <property type="molecule type" value="Genomic_DNA"/>
</dbReference>
<sequence>MLAELASLHDLLDERMAIMRRLVHEEQLQRERVSFARLELSRCSSARSRHLTERVFPYLLARLTGEEADQVRQLQAAMVPIRATSAAHVTRWPSEAVAADWPSYRQASHAILAMMAARIAEERAILYPLLKRLQHGEGR</sequence>
<accession>A0ABY4X750</accession>
<dbReference type="RefSeq" id="WP_252166485.1">
    <property type="nucleotide sequence ID" value="NZ_CP084930.1"/>
</dbReference>
<organism evidence="1 2">
    <name type="scientific">Sphingomonas morindae</name>
    <dbReference type="NCBI Taxonomy" id="1541170"/>
    <lineage>
        <taxon>Bacteria</taxon>
        <taxon>Pseudomonadati</taxon>
        <taxon>Pseudomonadota</taxon>
        <taxon>Alphaproteobacteria</taxon>
        <taxon>Sphingomonadales</taxon>
        <taxon>Sphingomonadaceae</taxon>
        <taxon>Sphingomonas</taxon>
    </lineage>
</organism>
<evidence type="ECO:0000313" key="2">
    <source>
        <dbReference type="Proteomes" id="UP001056937"/>
    </source>
</evidence>
<keyword evidence="2" id="KW-1185">Reference proteome</keyword>
<name>A0ABY4X750_9SPHN</name>
<evidence type="ECO:0000313" key="1">
    <source>
        <dbReference type="EMBL" id="USI72679.1"/>
    </source>
</evidence>
<reference evidence="1" key="1">
    <citation type="journal article" date="2022" name="Toxins">
        <title>Genomic Analysis of Sphingopyxis sp. USTB-05 for Biodegrading Cyanobacterial Hepatotoxins.</title>
        <authorList>
            <person name="Liu C."/>
            <person name="Xu Q."/>
            <person name="Zhao Z."/>
            <person name="Zhang H."/>
            <person name="Liu X."/>
            <person name="Yin C."/>
            <person name="Liu Y."/>
            <person name="Yan H."/>
        </authorList>
    </citation>
    <scope>NUCLEOTIDE SEQUENCE</scope>
    <source>
        <strain evidence="1">NBD5</strain>
    </source>
</reference>
<gene>
    <name evidence="1" type="ORF">LHA26_15580</name>
</gene>
<dbReference type="Proteomes" id="UP001056937">
    <property type="component" value="Chromosome 1"/>
</dbReference>
<proteinExistence type="predicted"/>